<protein>
    <submittedName>
        <fullName evidence="1">Uncharacterized protein</fullName>
    </submittedName>
</protein>
<name>A0ACD3Z1T2_FUSSC</name>
<dbReference type="Proteomes" id="UP000830768">
    <property type="component" value="Chromosome 5"/>
</dbReference>
<evidence type="ECO:0000313" key="1">
    <source>
        <dbReference type="EMBL" id="UPK95209.1"/>
    </source>
</evidence>
<evidence type="ECO:0000313" key="2">
    <source>
        <dbReference type="Proteomes" id="UP000830768"/>
    </source>
</evidence>
<accession>A0ACD3Z1T2</accession>
<reference evidence="1" key="1">
    <citation type="submission" date="2021-11" db="EMBL/GenBank/DDBJ databases">
        <title>Fusarium solani-melongenae Genome sequencing and assembly.</title>
        <authorList>
            <person name="Xie S."/>
            <person name="Huang L."/>
            <person name="Zhang X."/>
        </authorList>
    </citation>
    <scope>NUCLEOTIDE SEQUENCE</scope>
    <source>
        <strain evidence="1">CRI 24-3</strain>
    </source>
</reference>
<sequence>MADFARYSTGPSLEWLRFEKTWKRPEVIPTITIREARDQANNKTAKLFANILGRPDTGLEVTDFDIPTTNGVNIPIRLYRSLKEDLRSYHESSALYISFHGGGYHFGSLETEDPHCRQIALNTGFSVLNINYRHTPDWTFPAPVDDSWTAFQWAAQKGPEYGIDPEKIFVGGVSAGANLAISVALRALRDDSLPGVKGLILGTPSTVHPDHFPVELLKGGQSSLELHKDAPFINAPKLRNLIDLYRPDPTDPSFSPLLRPMTDFVGLCPVSFHIAGLDPLRDEGLLLEEKMQTAG</sequence>
<proteinExistence type="predicted"/>
<keyword evidence="2" id="KW-1185">Reference proteome</keyword>
<dbReference type="EMBL" id="CP090034">
    <property type="protein sequence ID" value="UPK95209.1"/>
    <property type="molecule type" value="Genomic_DNA"/>
</dbReference>
<gene>
    <name evidence="1" type="ORF">LCI18_006144</name>
</gene>
<organism evidence="1 2">
    <name type="scientific">Fusarium solani subsp. cucurbitae</name>
    <name type="common">Neocosmosporum cucurbitae</name>
    <dbReference type="NCBI Taxonomy" id="2747967"/>
    <lineage>
        <taxon>Eukaryota</taxon>
        <taxon>Fungi</taxon>
        <taxon>Dikarya</taxon>
        <taxon>Ascomycota</taxon>
        <taxon>Pezizomycotina</taxon>
        <taxon>Sordariomycetes</taxon>
        <taxon>Hypocreomycetidae</taxon>
        <taxon>Hypocreales</taxon>
        <taxon>Nectriaceae</taxon>
        <taxon>Fusarium</taxon>
        <taxon>Fusarium solani species complex</taxon>
    </lineage>
</organism>